<proteinExistence type="predicted"/>
<evidence type="ECO:0000313" key="2">
    <source>
        <dbReference type="Proteomes" id="UP000821845"/>
    </source>
</evidence>
<accession>A0ACB7TM64</accession>
<dbReference type="EMBL" id="CM023481">
    <property type="protein sequence ID" value="KAH6948256.1"/>
    <property type="molecule type" value="Genomic_DNA"/>
</dbReference>
<evidence type="ECO:0000313" key="1">
    <source>
        <dbReference type="EMBL" id="KAH6948256.1"/>
    </source>
</evidence>
<name>A0ACB7TM64_HYAAI</name>
<dbReference type="Proteomes" id="UP000821845">
    <property type="component" value="Chromosome 1"/>
</dbReference>
<reference evidence="1" key="1">
    <citation type="submission" date="2020-05" db="EMBL/GenBank/DDBJ databases">
        <title>Large-scale comparative analyses of tick genomes elucidate their genetic diversity and vector capacities.</title>
        <authorList>
            <person name="Jia N."/>
            <person name="Wang J."/>
            <person name="Shi W."/>
            <person name="Du L."/>
            <person name="Sun Y."/>
            <person name="Zhan W."/>
            <person name="Jiang J."/>
            <person name="Wang Q."/>
            <person name="Zhang B."/>
            <person name="Ji P."/>
            <person name="Sakyi L.B."/>
            <person name="Cui X."/>
            <person name="Yuan T."/>
            <person name="Jiang B."/>
            <person name="Yang W."/>
            <person name="Lam T.T.-Y."/>
            <person name="Chang Q."/>
            <person name="Ding S."/>
            <person name="Wang X."/>
            <person name="Zhu J."/>
            <person name="Ruan X."/>
            <person name="Zhao L."/>
            <person name="Wei J."/>
            <person name="Que T."/>
            <person name="Du C."/>
            <person name="Cheng J."/>
            <person name="Dai P."/>
            <person name="Han X."/>
            <person name="Huang E."/>
            <person name="Gao Y."/>
            <person name="Liu J."/>
            <person name="Shao H."/>
            <person name="Ye R."/>
            <person name="Li L."/>
            <person name="Wei W."/>
            <person name="Wang X."/>
            <person name="Wang C."/>
            <person name="Yang T."/>
            <person name="Huo Q."/>
            <person name="Li W."/>
            <person name="Guo W."/>
            <person name="Chen H."/>
            <person name="Zhou L."/>
            <person name="Ni X."/>
            <person name="Tian J."/>
            <person name="Zhou Y."/>
            <person name="Sheng Y."/>
            <person name="Liu T."/>
            <person name="Pan Y."/>
            <person name="Xia L."/>
            <person name="Li J."/>
            <person name="Zhao F."/>
            <person name="Cao W."/>
        </authorList>
    </citation>
    <scope>NUCLEOTIDE SEQUENCE</scope>
    <source>
        <strain evidence="1">Hyas-2018</strain>
    </source>
</reference>
<protein>
    <submittedName>
        <fullName evidence="1">Uncharacterized protein</fullName>
    </submittedName>
</protein>
<gene>
    <name evidence="1" type="ORF">HPB50_023307</name>
</gene>
<keyword evidence="2" id="KW-1185">Reference proteome</keyword>
<comment type="caution">
    <text evidence="1">The sequence shown here is derived from an EMBL/GenBank/DDBJ whole genome shotgun (WGS) entry which is preliminary data.</text>
</comment>
<sequence length="228" mass="26292">MLGRELKSRMAQVPRLFDRYWIGLQRSVHGAYHWKTGEPLREFAWHPRTDYMHNAGTLFIDRYSNWSGLTMRYSLEDPNQKLPSICQAPLITGIPWLRVELRDSGQRMELRCRVSAEIIPGSILWYKDGIAVQGDRASTGDNHNTTLVFQRPTPANPYLQGYYWCEGMSVPDFLPVESKKTLVRFPAHDETHIPFEACFPVGQLERQSHPLHLNKVPLEAADDFVPSQ</sequence>
<organism evidence="1 2">
    <name type="scientific">Hyalomma asiaticum</name>
    <name type="common">Tick</name>
    <dbReference type="NCBI Taxonomy" id="266040"/>
    <lineage>
        <taxon>Eukaryota</taxon>
        <taxon>Metazoa</taxon>
        <taxon>Ecdysozoa</taxon>
        <taxon>Arthropoda</taxon>
        <taxon>Chelicerata</taxon>
        <taxon>Arachnida</taxon>
        <taxon>Acari</taxon>
        <taxon>Parasitiformes</taxon>
        <taxon>Ixodida</taxon>
        <taxon>Ixodoidea</taxon>
        <taxon>Ixodidae</taxon>
        <taxon>Hyalomminae</taxon>
        <taxon>Hyalomma</taxon>
    </lineage>
</organism>